<evidence type="ECO:0000256" key="7">
    <source>
        <dbReference type="ARBA" id="ARBA00022723"/>
    </source>
</evidence>
<organism evidence="16 17">
    <name type="scientific">Culex pipiens pipiens</name>
    <name type="common">Northern house mosquito</name>
    <dbReference type="NCBI Taxonomy" id="38569"/>
    <lineage>
        <taxon>Eukaryota</taxon>
        <taxon>Metazoa</taxon>
        <taxon>Ecdysozoa</taxon>
        <taxon>Arthropoda</taxon>
        <taxon>Hexapoda</taxon>
        <taxon>Insecta</taxon>
        <taxon>Pterygota</taxon>
        <taxon>Neoptera</taxon>
        <taxon>Endopterygota</taxon>
        <taxon>Diptera</taxon>
        <taxon>Nematocera</taxon>
        <taxon>Culicoidea</taxon>
        <taxon>Culicidae</taxon>
        <taxon>Culicinae</taxon>
        <taxon>Culicini</taxon>
        <taxon>Culex</taxon>
        <taxon>Culex</taxon>
    </lineage>
</organism>
<dbReference type="PRINTS" id="PR00385">
    <property type="entry name" value="P450"/>
</dbReference>
<dbReference type="PANTHER" id="PTHR24291">
    <property type="entry name" value="CYTOCHROME P450 FAMILY 4"/>
    <property type="match status" value="1"/>
</dbReference>
<comment type="function">
    <text evidence="2">May be involved in the metabolism of insect hormones and in the breakdown of synthetic insecticides.</text>
</comment>
<dbReference type="AlphaFoldDB" id="A0ABD1DLE0"/>
<dbReference type="Gene3D" id="1.10.630.10">
    <property type="entry name" value="Cytochrome P450"/>
    <property type="match status" value="2"/>
</dbReference>
<keyword evidence="11 14" id="KW-0408">Iron</keyword>
<keyword evidence="9" id="KW-0492">Microsome</keyword>
<dbReference type="PROSITE" id="PS00086">
    <property type="entry name" value="CYTOCHROME_P450"/>
    <property type="match status" value="2"/>
</dbReference>
<accession>A0ABD1DLE0</accession>
<keyword evidence="17" id="KW-1185">Reference proteome</keyword>
<dbReference type="InterPro" id="IPR002401">
    <property type="entry name" value="Cyt_P450_E_grp-I"/>
</dbReference>
<evidence type="ECO:0000313" key="17">
    <source>
        <dbReference type="Proteomes" id="UP001562425"/>
    </source>
</evidence>
<dbReference type="GO" id="GO:0046872">
    <property type="term" value="F:metal ion binding"/>
    <property type="evidence" value="ECO:0007669"/>
    <property type="project" value="UniProtKB-KW"/>
</dbReference>
<dbReference type="PANTHER" id="PTHR24291:SF189">
    <property type="entry name" value="CYTOCHROME P450 4C3-RELATED"/>
    <property type="match status" value="1"/>
</dbReference>
<dbReference type="InterPro" id="IPR001128">
    <property type="entry name" value="Cyt_P450"/>
</dbReference>
<evidence type="ECO:0000256" key="15">
    <source>
        <dbReference type="RuleBase" id="RU000461"/>
    </source>
</evidence>
<evidence type="ECO:0000256" key="8">
    <source>
        <dbReference type="ARBA" id="ARBA00022824"/>
    </source>
</evidence>
<evidence type="ECO:0008006" key="18">
    <source>
        <dbReference type="Google" id="ProtNLM"/>
    </source>
</evidence>
<evidence type="ECO:0000256" key="5">
    <source>
        <dbReference type="ARBA" id="ARBA00010617"/>
    </source>
</evidence>
<keyword evidence="10 15" id="KW-0560">Oxidoreductase</keyword>
<keyword evidence="13" id="KW-0472">Membrane</keyword>
<dbReference type="Proteomes" id="UP001562425">
    <property type="component" value="Unassembled WGS sequence"/>
</dbReference>
<evidence type="ECO:0000256" key="6">
    <source>
        <dbReference type="ARBA" id="ARBA00022617"/>
    </source>
</evidence>
<dbReference type="EMBL" id="JBEHCU010005204">
    <property type="protein sequence ID" value="KAL1400563.1"/>
    <property type="molecule type" value="Genomic_DNA"/>
</dbReference>
<keyword evidence="6 14" id="KW-0349">Heme</keyword>
<feature type="binding site" description="axial binding residue" evidence="14">
    <location>
        <position position="232"/>
    </location>
    <ligand>
        <name>heme</name>
        <dbReference type="ChEBI" id="CHEBI:30413"/>
    </ligand>
    <ligandPart>
        <name>Fe</name>
        <dbReference type="ChEBI" id="CHEBI:18248"/>
    </ligandPart>
</feature>
<evidence type="ECO:0000313" key="16">
    <source>
        <dbReference type="EMBL" id="KAL1400563.1"/>
    </source>
</evidence>
<dbReference type="GO" id="GO:0004497">
    <property type="term" value="F:monooxygenase activity"/>
    <property type="evidence" value="ECO:0007669"/>
    <property type="project" value="UniProtKB-KW"/>
</dbReference>
<dbReference type="InterPro" id="IPR017972">
    <property type="entry name" value="Cyt_P450_CS"/>
</dbReference>
<evidence type="ECO:0000256" key="10">
    <source>
        <dbReference type="ARBA" id="ARBA00023002"/>
    </source>
</evidence>
<protein>
    <recommendedName>
        <fullName evidence="18">Cytochrome P450</fullName>
    </recommendedName>
</protein>
<dbReference type="InterPro" id="IPR036396">
    <property type="entry name" value="Cyt_P450_sf"/>
</dbReference>
<proteinExistence type="inferred from homology"/>
<comment type="similarity">
    <text evidence="5 15">Belongs to the cytochrome P450 family.</text>
</comment>
<comment type="caution">
    <text evidence="16">The sequence shown here is derived from an EMBL/GenBank/DDBJ whole genome shotgun (WGS) entry which is preliminary data.</text>
</comment>
<evidence type="ECO:0000256" key="14">
    <source>
        <dbReference type="PIRSR" id="PIRSR602401-1"/>
    </source>
</evidence>
<evidence type="ECO:0000256" key="12">
    <source>
        <dbReference type="ARBA" id="ARBA00023033"/>
    </source>
</evidence>
<comment type="cofactor">
    <cofactor evidence="1 14">
        <name>heme</name>
        <dbReference type="ChEBI" id="CHEBI:30413"/>
    </cofactor>
</comment>
<name>A0ABD1DLE0_CULPP</name>
<reference evidence="16 17" key="1">
    <citation type="submission" date="2024-05" db="EMBL/GenBank/DDBJ databases">
        <title>Culex pipiens pipiens assembly and annotation.</title>
        <authorList>
            <person name="Alout H."/>
            <person name="Durand T."/>
        </authorList>
    </citation>
    <scope>NUCLEOTIDE SEQUENCE [LARGE SCALE GENOMIC DNA]</scope>
    <source>
        <strain evidence="16">HA-2024</strain>
        <tissue evidence="16">Whole body</tissue>
    </source>
</reference>
<evidence type="ECO:0000256" key="13">
    <source>
        <dbReference type="ARBA" id="ARBA00023136"/>
    </source>
</evidence>
<dbReference type="SUPFAM" id="SSF48264">
    <property type="entry name" value="Cytochrome P450"/>
    <property type="match status" value="2"/>
</dbReference>
<evidence type="ECO:0000256" key="2">
    <source>
        <dbReference type="ARBA" id="ARBA00003690"/>
    </source>
</evidence>
<evidence type="ECO:0000256" key="1">
    <source>
        <dbReference type="ARBA" id="ARBA00001971"/>
    </source>
</evidence>
<sequence length="526" mass="60713">MKYPEFLFRMTKDYKKQQEVLEFMRDTSLKVMETKIGDDGLASKLDVNSNEEENLDGKSPQIFLDSLMDLARKSEDFTMKDIIDNLITIIIAGNDTTATTLSNLMLMLAIHQDVQERVYKEVMQACPAMDQFVSQEDVGMLTYTEMVCKETMRLFPIAPLIGRVTTQEIKLDDKNSIPANATIVAVIYQVHRDPSIWGPEPEKFNPDHFLPENCSRRHPYAYVPFSAGPRNCIGLRYAWISMKILIAHVLRRYRLRTTLTMESIKMKDSIILRISNGCLVTLEERNDQKQDEDVITNGRKPLIFMDSLLDLARKTESFTKEDIIDNMITILESGKDTTATTLKMVFLMLAIHPDIQERVHEEILRVCPDTDQFVSMEDASALSYMEMVCKEVWRLYPVGPFVGRVAAQNIKLDDKHTIPANSQILINFHHLHRNPSTWGPDVDKFIPDRFLPENCTQRHPYAFLPFSAGPRNCIGLRYAWLSLKIIIVHVLRRYRLRTTLTMDRIKIRFSVVTRILDGCPITLEER</sequence>
<keyword evidence="12 15" id="KW-0503">Monooxygenase</keyword>
<keyword evidence="7 14" id="KW-0479">Metal-binding</keyword>
<evidence type="ECO:0000256" key="9">
    <source>
        <dbReference type="ARBA" id="ARBA00022848"/>
    </source>
</evidence>
<evidence type="ECO:0000256" key="3">
    <source>
        <dbReference type="ARBA" id="ARBA00004174"/>
    </source>
</evidence>
<keyword evidence="8" id="KW-0256">Endoplasmic reticulum</keyword>
<feature type="non-terminal residue" evidence="16">
    <location>
        <position position="526"/>
    </location>
</feature>
<dbReference type="InterPro" id="IPR050196">
    <property type="entry name" value="Cytochrome_P450_Monoox"/>
</dbReference>
<dbReference type="GO" id="GO:0005789">
    <property type="term" value="C:endoplasmic reticulum membrane"/>
    <property type="evidence" value="ECO:0007669"/>
    <property type="project" value="UniProtKB-SubCell"/>
</dbReference>
<dbReference type="PRINTS" id="PR00463">
    <property type="entry name" value="EP450I"/>
</dbReference>
<comment type="subcellular location">
    <subcellularLocation>
        <location evidence="4">Endoplasmic reticulum membrane</location>
        <topology evidence="4">Peripheral membrane protein</topology>
    </subcellularLocation>
    <subcellularLocation>
        <location evidence="3">Microsome membrane</location>
        <topology evidence="3">Peripheral membrane protein</topology>
    </subcellularLocation>
</comment>
<evidence type="ECO:0000256" key="11">
    <source>
        <dbReference type="ARBA" id="ARBA00023004"/>
    </source>
</evidence>
<dbReference type="Pfam" id="PF00067">
    <property type="entry name" value="p450"/>
    <property type="match status" value="2"/>
</dbReference>
<evidence type="ECO:0000256" key="4">
    <source>
        <dbReference type="ARBA" id="ARBA00004406"/>
    </source>
</evidence>
<gene>
    <name evidence="16" type="ORF">pipiens_020106</name>
</gene>